<feature type="domain" description="Isochorismatase-like" evidence="3">
    <location>
        <begin position="58"/>
        <end position="198"/>
    </location>
</feature>
<dbReference type="Gene3D" id="3.40.50.850">
    <property type="entry name" value="Isochorismatase-like"/>
    <property type="match status" value="1"/>
</dbReference>
<sequence length="218" mass="22687">MTIPGKQILLAAAAGLAAFAAGAGAHAAPPPSIYDRWQQVAMPAPPPLKPVRIVPGETALLILDMNAVNCAKRPTCVTSVPSVKRLLGQARAHGMPVIYSAGAAGSTTPPEPPAEIAWQKGEPLVRAPVDKFIGGELERILAERKVKTLLVCGTSAEGAVLHTAVSGALRGFNAVVPVDCYSSVEPFAEVYTAWHLVNAPAAISRMATVTRSDLVTFP</sequence>
<dbReference type="InterPro" id="IPR036380">
    <property type="entry name" value="Isochorismatase-like_sf"/>
</dbReference>
<dbReference type="PANTHER" id="PTHR43540:SF6">
    <property type="entry name" value="ISOCHORISMATASE-LIKE DOMAIN-CONTAINING PROTEIN"/>
    <property type="match status" value="1"/>
</dbReference>
<dbReference type="RefSeq" id="WP_185664129.1">
    <property type="nucleotide sequence ID" value="NZ_JACLAW010000007.1"/>
</dbReference>
<dbReference type="AlphaFoldDB" id="A0A7X1FRZ7"/>
<reference evidence="4 5" key="1">
    <citation type="submission" date="2020-08" db="EMBL/GenBank/DDBJ databases">
        <title>The genome sequence of type strain Novosphingobium flavum NBRC 111647.</title>
        <authorList>
            <person name="Liu Y."/>
        </authorList>
    </citation>
    <scope>NUCLEOTIDE SEQUENCE [LARGE SCALE GENOMIC DNA]</scope>
    <source>
        <strain evidence="4 5">NBRC 111647</strain>
    </source>
</reference>
<accession>A0A7X1FRZ7</accession>
<name>A0A7X1FRZ7_9SPHN</name>
<organism evidence="4 5">
    <name type="scientific">Novosphingobium flavum</name>
    <dbReference type="NCBI Taxonomy" id="1778672"/>
    <lineage>
        <taxon>Bacteria</taxon>
        <taxon>Pseudomonadati</taxon>
        <taxon>Pseudomonadota</taxon>
        <taxon>Alphaproteobacteria</taxon>
        <taxon>Sphingomonadales</taxon>
        <taxon>Sphingomonadaceae</taxon>
        <taxon>Novosphingobium</taxon>
    </lineage>
</organism>
<dbReference type="Proteomes" id="UP000566813">
    <property type="component" value="Unassembled WGS sequence"/>
</dbReference>
<dbReference type="PANTHER" id="PTHR43540">
    <property type="entry name" value="PEROXYUREIDOACRYLATE/UREIDOACRYLATE AMIDOHYDROLASE-RELATED"/>
    <property type="match status" value="1"/>
</dbReference>
<dbReference type="InterPro" id="IPR000868">
    <property type="entry name" value="Isochorismatase-like_dom"/>
</dbReference>
<keyword evidence="2" id="KW-0732">Signal</keyword>
<gene>
    <name evidence="4" type="ORF">H7F51_10005</name>
</gene>
<dbReference type="InterPro" id="IPR050272">
    <property type="entry name" value="Isochorismatase-like_hydrls"/>
</dbReference>
<comment type="caution">
    <text evidence="4">The sequence shown here is derived from an EMBL/GenBank/DDBJ whole genome shotgun (WGS) entry which is preliminary data.</text>
</comment>
<evidence type="ECO:0000256" key="1">
    <source>
        <dbReference type="ARBA" id="ARBA00022801"/>
    </source>
</evidence>
<feature type="chain" id="PRO_5031235478" evidence="2">
    <location>
        <begin position="28"/>
        <end position="218"/>
    </location>
</feature>
<keyword evidence="1 4" id="KW-0378">Hydrolase</keyword>
<dbReference type="GO" id="GO:0016787">
    <property type="term" value="F:hydrolase activity"/>
    <property type="evidence" value="ECO:0007669"/>
    <property type="project" value="UniProtKB-KW"/>
</dbReference>
<evidence type="ECO:0000256" key="2">
    <source>
        <dbReference type="SAM" id="SignalP"/>
    </source>
</evidence>
<dbReference type="SUPFAM" id="SSF52499">
    <property type="entry name" value="Isochorismatase-like hydrolases"/>
    <property type="match status" value="1"/>
</dbReference>
<keyword evidence="5" id="KW-1185">Reference proteome</keyword>
<protein>
    <submittedName>
        <fullName evidence="4">Cysteine hydrolase</fullName>
    </submittedName>
</protein>
<proteinExistence type="predicted"/>
<evidence type="ECO:0000313" key="4">
    <source>
        <dbReference type="EMBL" id="MBC2665858.1"/>
    </source>
</evidence>
<evidence type="ECO:0000259" key="3">
    <source>
        <dbReference type="Pfam" id="PF00857"/>
    </source>
</evidence>
<dbReference type="Pfam" id="PF00857">
    <property type="entry name" value="Isochorismatase"/>
    <property type="match status" value="1"/>
</dbReference>
<evidence type="ECO:0000313" key="5">
    <source>
        <dbReference type="Proteomes" id="UP000566813"/>
    </source>
</evidence>
<dbReference type="EMBL" id="JACLAW010000007">
    <property type="protein sequence ID" value="MBC2665858.1"/>
    <property type="molecule type" value="Genomic_DNA"/>
</dbReference>
<feature type="signal peptide" evidence="2">
    <location>
        <begin position="1"/>
        <end position="27"/>
    </location>
</feature>